<sequence>MSTSPSCYSFGSSIGVYRAEVYAAQLGTGVGVPVILPSARLTPLINPRPGKKIRERLKLLESRAEPAQQHSSKKEGTKSPQGAMEMEEVPVLESVLGDQERGTLNHSPVHPTSDFIPKYELDTPHYYTPINLKQDFMAGSPISQEIQCSYARHPYYDGNISCQCLRHLLAHQA</sequence>
<dbReference type="EMBL" id="JAGTJQ010000012">
    <property type="protein sequence ID" value="KAH7016197.1"/>
    <property type="molecule type" value="Genomic_DNA"/>
</dbReference>
<dbReference type="Proteomes" id="UP000756346">
    <property type="component" value="Unassembled WGS sequence"/>
</dbReference>
<accession>A0A9P8XV35</accession>
<dbReference type="GeneID" id="70186933"/>
<reference evidence="2" key="1">
    <citation type="journal article" date="2021" name="Nat. Commun.">
        <title>Genetic determinants of endophytism in the Arabidopsis root mycobiome.</title>
        <authorList>
            <person name="Mesny F."/>
            <person name="Miyauchi S."/>
            <person name="Thiergart T."/>
            <person name="Pickel B."/>
            <person name="Atanasova L."/>
            <person name="Karlsson M."/>
            <person name="Huettel B."/>
            <person name="Barry K.W."/>
            <person name="Haridas S."/>
            <person name="Chen C."/>
            <person name="Bauer D."/>
            <person name="Andreopoulos W."/>
            <person name="Pangilinan J."/>
            <person name="LaButti K."/>
            <person name="Riley R."/>
            <person name="Lipzen A."/>
            <person name="Clum A."/>
            <person name="Drula E."/>
            <person name="Henrissat B."/>
            <person name="Kohler A."/>
            <person name="Grigoriev I.V."/>
            <person name="Martin F.M."/>
            <person name="Hacquard S."/>
        </authorList>
    </citation>
    <scope>NUCLEOTIDE SEQUENCE</scope>
    <source>
        <strain evidence="2">MPI-CAGE-CH-0230</strain>
    </source>
</reference>
<evidence type="ECO:0000313" key="2">
    <source>
        <dbReference type="EMBL" id="KAH7016197.1"/>
    </source>
</evidence>
<organism evidence="2 3">
    <name type="scientific">Microdochium trichocladiopsis</name>
    <dbReference type="NCBI Taxonomy" id="1682393"/>
    <lineage>
        <taxon>Eukaryota</taxon>
        <taxon>Fungi</taxon>
        <taxon>Dikarya</taxon>
        <taxon>Ascomycota</taxon>
        <taxon>Pezizomycotina</taxon>
        <taxon>Sordariomycetes</taxon>
        <taxon>Xylariomycetidae</taxon>
        <taxon>Xylariales</taxon>
        <taxon>Microdochiaceae</taxon>
        <taxon>Microdochium</taxon>
    </lineage>
</organism>
<evidence type="ECO:0000256" key="1">
    <source>
        <dbReference type="SAM" id="MobiDB-lite"/>
    </source>
</evidence>
<name>A0A9P8XV35_9PEZI</name>
<protein>
    <submittedName>
        <fullName evidence="2">Uncharacterized protein</fullName>
    </submittedName>
</protein>
<dbReference type="AlphaFoldDB" id="A0A9P8XV35"/>
<feature type="region of interest" description="Disordered" evidence="1">
    <location>
        <begin position="62"/>
        <end position="86"/>
    </location>
</feature>
<evidence type="ECO:0000313" key="3">
    <source>
        <dbReference type="Proteomes" id="UP000756346"/>
    </source>
</evidence>
<dbReference type="RefSeq" id="XP_046005821.1">
    <property type="nucleotide sequence ID" value="XM_046157387.1"/>
</dbReference>
<proteinExistence type="predicted"/>
<comment type="caution">
    <text evidence="2">The sequence shown here is derived from an EMBL/GenBank/DDBJ whole genome shotgun (WGS) entry which is preliminary data.</text>
</comment>
<keyword evidence="3" id="KW-1185">Reference proteome</keyword>
<gene>
    <name evidence="2" type="ORF">B0I36DRAFT_355037</name>
</gene>